<sequence>MKHIAKITVLLLVVAAFWIGLLQMSVVPCSYTWLDAMVF</sequence>
<dbReference type="AlphaFoldDB" id="A0A2P2JBU6"/>
<dbReference type="GO" id="GO:0016757">
    <property type="term" value="F:glycosyltransferase activity"/>
    <property type="evidence" value="ECO:0007669"/>
    <property type="project" value="UniProtKB-KW"/>
</dbReference>
<protein>
    <submittedName>
        <fullName evidence="1">Dolichol-phosphate mannosyltransferase subunit 3</fullName>
    </submittedName>
</protein>
<keyword evidence="1" id="KW-0808">Transferase</keyword>
<proteinExistence type="predicted"/>
<keyword evidence="1" id="KW-0328">Glycosyltransferase</keyword>
<dbReference type="EMBL" id="GGEC01010467">
    <property type="protein sequence ID" value="MBW90950.1"/>
    <property type="molecule type" value="Transcribed_RNA"/>
</dbReference>
<accession>A0A2P2JBU6</accession>
<evidence type="ECO:0000313" key="1">
    <source>
        <dbReference type="EMBL" id="MBW90950.1"/>
    </source>
</evidence>
<reference evidence="1" key="1">
    <citation type="submission" date="2018-02" db="EMBL/GenBank/DDBJ databases">
        <title>Rhizophora mucronata_Transcriptome.</title>
        <authorList>
            <person name="Meera S.P."/>
            <person name="Sreeshan A."/>
            <person name="Augustine A."/>
        </authorList>
    </citation>
    <scope>NUCLEOTIDE SEQUENCE</scope>
    <source>
        <tissue evidence="1">Leaf</tissue>
    </source>
</reference>
<organism evidence="1">
    <name type="scientific">Rhizophora mucronata</name>
    <name type="common">Asiatic mangrove</name>
    <dbReference type="NCBI Taxonomy" id="61149"/>
    <lineage>
        <taxon>Eukaryota</taxon>
        <taxon>Viridiplantae</taxon>
        <taxon>Streptophyta</taxon>
        <taxon>Embryophyta</taxon>
        <taxon>Tracheophyta</taxon>
        <taxon>Spermatophyta</taxon>
        <taxon>Magnoliopsida</taxon>
        <taxon>eudicotyledons</taxon>
        <taxon>Gunneridae</taxon>
        <taxon>Pentapetalae</taxon>
        <taxon>rosids</taxon>
        <taxon>fabids</taxon>
        <taxon>Malpighiales</taxon>
        <taxon>Rhizophoraceae</taxon>
        <taxon>Rhizophora</taxon>
    </lineage>
</organism>
<name>A0A2P2JBU6_RHIMU</name>